<evidence type="ECO:0000313" key="1">
    <source>
        <dbReference type="EMBL" id="OTP73932.1"/>
    </source>
</evidence>
<evidence type="ECO:0000313" key="2">
    <source>
        <dbReference type="Proteomes" id="UP000195221"/>
    </source>
</evidence>
<sequence>MIPSRDSPSSSIKINFARRTSAARTVRLRAAESNCARSVSVRFIFPMPYI</sequence>
<gene>
    <name evidence="1" type="ORF">PAMC26577_17000</name>
</gene>
<organism evidence="1 2">
    <name type="scientific">Caballeronia sordidicola</name>
    <name type="common">Burkholderia sordidicola</name>
    <dbReference type="NCBI Taxonomy" id="196367"/>
    <lineage>
        <taxon>Bacteria</taxon>
        <taxon>Pseudomonadati</taxon>
        <taxon>Pseudomonadota</taxon>
        <taxon>Betaproteobacteria</taxon>
        <taxon>Burkholderiales</taxon>
        <taxon>Burkholderiaceae</taxon>
        <taxon>Caballeronia</taxon>
    </lineage>
</organism>
<reference evidence="1 2" key="1">
    <citation type="submission" date="2017-03" db="EMBL/GenBank/DDBJ databases">
        <title>Genome analysis of strain PAMC 26577.</title>
        <authorList>
            <person name="Oh H.-M."/>
            <person name="Yang J.-A."/>
        </authorList>
    </citation>
    <scope>NUCLEOTIDE SEQUENCE [LARGE SCALE GENOMIC DNA]</scope>
    <source>
        <strain evidence="1 2">PAMC 26577</strain>
    </source>
</reference>
<dbReference type="EMBL" id="NBTZ01000071">
    <property type="protein sequence ID" value="OTP73932.1"/>
    <property type="molecule type" value="Genomic_DNA"/>
</dbReference>
<protein>
    <submittedName>
        <fullName evidence="1">Uncharacterized protein</fullName>
    </submittedName>
</protein>
<name>A0A242MRH4_CABSO</name>
<comment type="caution">
    <text evidence="1">The sequence shown here is derived from an EMBL/GenBank/DDBJ whole genome shotgun (WGS) entry which is preliminary data.</text>
</comment>
<accession>A0A242MRH4</accession>
<dbReference type="AlphaFoldDB" id="A0A242MRH4"/>
<proteinExistence type="predicted"/>
<dbReference type="Proteomes" id="UP000195221">
    <property type="component" value="Unassembled WGS sequence"/>
</dbReference>